<name>A0ABX3PIC0_9HYPH</name>
<dbReference type="PANTHER" id="PTHR43498:SF1">
    <property type="entry name" value="COB--COM HETERODISULFIDE REDUCTASE IRON-SULFUR SUBUNIT A"/>
    <property type="match status" value="1"/>
</dbReference>
<dbReference type="PANTHER" id="PTHR43498">
    <property type="entry name" value="FERREDOXIN:COB-COM HETERODISULFIDE REDUCTASE SUBUNIT A"/>
    <property type="match status" value="1"/>
</dbReference>
<evidence type="ECO:0000313" key="7">
    <source>
        <dbReference type="EMBL" id="OQP87649.1"/>
    </source>
</evidence>
<evidence type="ECO:0000256" key="1">
    <source>
        <dbReference type="ARBA" id="ARBA00022485"/>
    </source>
</evidence>
<dbReference type="EMBL" id="MSPX01000002">
    <property type="protein sequence ID" value="OQP87649.1"/>
    <property type="molecule type" value="Genomic_DNA"/>
</dbReference>
<keyword evidence="4" id="KW-0408">Iron</keyword>
<evidence type="ECO:0000256" key="2">
    <source>
        <dbReference type="ARBA" id="ARBA00022723"/>
    </source>
</evidence>
<dbReference type="InterPro" id="IPR036188">
    <property type="entry name" value="FAD/NAD-bd_sf"/>
</dbReference>
<comment type="caution">
    <text evidence="7">The sequence shown here is derived from an EMBL/GenBank/DDBJ whole genome shotgun (WGS) entry which is preliminary data.</text>
</comment>
<dbReference type="RefSeq" id="WP_081173868.1">
    <property type="nucleotide sequence ID" value="NZ_MSPX01000002.1"/>
</dbReference>
<protein>
    <recommendedName>
        <fullName evidence="9">FAD dependent oxidoreductase</fullName>
    </recommendedName>
</protein>
<dbReference type="SUPFAM" id="SSF51905">
    <property type="entry name" value="FAD/NAD(P)-binding domain"/>
    <property type="match status" value="1"/>
</dbReference>
<keyword evidence="3" id="KW-0560">Oxidoreductase</keyword>
<dbReference type="InterPro" id="IPR039650">
    <property type="entry name" value="HdrA-like"/>
</dbReference>
<proteinExistence type="predicted"/>
<evidence type="ECO:0008006" key="9">
    <source>
        <dbReference type="Google" id="ProtNLM"/>
    </source>
</evidence>
<evidence type="ECO:0000256" key="6">
    <source>
        <dbReference type="SAM" id="SignalP"/>
    </source>
</evidence>
<dbReference type="Pfam" id="PF12831">
    <property type="entry name" value="FAD_oxidored"/>
    <property type="match status" value="1"/>
</dbReference>
<feature type="signal peptide" evidence="6">
    <location>
        <begin position="1"/>
        <end position="25"/>
    </location>
</feature>
<evidence type="ECO:0000256" key="5">
    <source>
        <dbReference type="ARBA" id="ARBA00023014"/>
    </source>
</evidence>
<reference evidence="7 8" key="1">
    <citation type="journal article" date="2017" name="Antonie Van Leeuwenhoek">
        <title>Rhizobium rhizosphaerae sp. nov., a novel species isolated from rice rhizosphere.</title>
        <authorList>
            <person name="Zhao J.J."/>
            <person name="Zhang J."/>
            <person name="Zhang R.J."/>
            <person name="Zhang C.W."/>
            <person name="Yin H.Q."/>
            <person name="Zhang X.X."/>
        </authorList>
    </citation>
    <scope>NUCLEOTIDE SEQUENCE [LARGE SCALE GENOMIC DNA]</scope>
    <source>
        <strain evidence="7 8">RD15</strain>
    </source>
</reference>
<dbReference type="Gene3D" id="3.50.50.60">
    <property type="entry name" value="FAD/NAD(P)-binding domain"/>
    <property type="match status" value="1"/>
</dbReference>
<keyword evidence="6" id="KW-0732">Signal</keyword>
<keyword evidence="8" id="KW-1185">Reference proteome</keyword>
<keyword evidence="1" id="KW-0004">4Fe-4S</keyword>
<evidence type="ECO:0000313" key="8">
    <source>
        <dbReference type="Proteomes" id="UP000192652"/>
    </source>
</evidence>
<accession>A0ABX3PIC0</accession>
<sequence length="556" mass="60195">MRIDDWLRGCAALACGMALALAPLAAHTATAQQLITPVDGPAPQAEDAASACTRTDIVVYGGTPAGIAAAIQAARLKKKVVLLEPTQHIGGMMASGLNKTDASPRRGVYGGIVMEFFKRAQAAYGLGDTVRVYFESKWAERTFAAMLRDDGVKLVRGQLIASVKRSGKTIASLTTIAGRSFCGSTYIDASYEGDLMKLSGASTVVGRESRAKYREDAAGVQKLNFPNVGDKNNPDYVKIDPYIVPGNPKSGLLPGISPIGQQPIGAADKSLMAFNYRLCVTRSPGNITPFSQPADYDPMRYESLARFIAALKAKGMPISPAYFVGAGDTVNGKMDVNSNAFFSTNVWNISYGYAVGTEVQRVQIRQSVRSYIQGLFWFAVSDPRVPDNVRAYTAQYGYCADEFVDNGNFPYQMYVRQARRLLGQYVLTENDLEKKTVFNDAIGLGYYPMDQHGMIRTVLDGFIGEDIRQSISVGPYQIPYRSMLPKRNEVTNLLVPVALSTSHVAYTSVRVEPTYMVLGQAAGAAAALAPAGNVNNVNIVQLKSQLAKAGQVMNWK</sequence>
<gene>
    <name evidence="7" type="ORF">BTR14_03535</name>
</gene>
<feature type="chain" id="PRO_5047466073" description="FAD dependent oxidoreductase" evidence="6">
    <location>
        <begin position="26"/>
        <end position="556"/>
    </location>
</feature>
<organism evidence="7 8">
    <name type="scientific">Xaviernesmea rhizosphaerae</name>
    <dbReference type="NCBI Taxonomy" id="1672749"/>
    <lineage>
        <taxon>Bacteria</taxon>
        <taxon>Pseudomonadati</taxon>
        <taxon>Pseudomonadota</taxon>
        <taxon>Alphaproteobacteria</taxon>
        <taxon>Hyphomicrobiales</taxon>
        <taxon>Rhizobiaceae</taxon>
        <taxon>Rhizobium/Agrobacterium group</taxon>
        <taxon>Xaviernesmea</taxon>
    </lineage>
</organism>
<keyword evidence="5" id="KW-0411">Iron-sulfur</keyword>
<evidence type="ECO:0000256" key="3">
    <source>
        <dbReference type="ARBA" id="ARBA00023002"/>
    </source>
</evidence>
<keyword evidence="2" id="KW-0479">Metal-binding</keyword>
<dbReference type="Proteomes" id="UP000192652">
    <property type="component" value="Unassembled WGS sequence"/>
</dbReference>
<evidence type="ECO:0000256" key="4">
    <source>
        <dbReference type="ARBA" id="ARBA00023004"/>
    </source>
</evidence>